<keyword evidence="3" id="KW-0813">Transport</keyword>
<dbReference type="Pfam" id="PF01496">
    <property type="entry name" value="V_ATPase_I"/>
    <property type="match status" value="1"/>
</dbReference>
<dbReference type="NCBIfam" id="NF004431">
    <property type="entry name" value="PRK05771.2-5"/>
    <property type="match status" value="1"/>
</dbReference>
<feature type="transmembrane region" description="Helical" evidence="9">
    <location>
        <begin position="516"/>
        <end position="534"/>
    </location>
</feature>
<evidence type="ECO:0000256" key="7">
    <source>
        <dbReference type="ARBA" id="ARBA00023136"/>
    </source>
</evidence>
<comment type="caution">
    <text evidence="10">The sequence shown here is derived from an EMBL/GenBank/DDBJ whole genome shotgun (WGS) entry which is preliminary data.</text>
</comment>
<feature type="transmembrane region" description="Helical" evidence="9">
    <location>
        <begin position="583"/>
        <end position="607"/>
    </location>
</feature>
<dbReference type="GO" id="GO:0016471">
    <property type="term" value="C:vacuolar proton-transporting V-type ATPase complex"/>
    <property type="evidence" value="ECO:0007669"/>
    <property type="project" value="TreeGrafter"/>
</dbReference>
<sequence>MRKDVKKFLFLGLADEKKSFFQQAQKLGFIHFIDPCQTSNRDIPEAVEKLTTAIKILRGLPFVEQEENYQPLNSNTIVENILSLCKKSEKKQEEIRVLRLEMSRIEIFGNFSLEDIYFIENEGKRKIQFFVARSSAFKEQDPPDELIYISSNQGLDYYFAINEQSVSYDKLIEIKINRSLQNLNQQLIEANSERRRIDHQLKELAKYNEFLHHALVDKLNSHHLNHAQTYVQQTMDGLLFAVEGWVPANKVDQIEKVTKALNVYIDEVAIEASDVIPTYLENSGFSRLGEDLVNIYDTPSPSDYDPSNWVLWCFTLFFAFIIGDAGYGFIYLALALFLRYKYPDLEGLSKRLLNLFTILCVGCIVWGTLMTSFFGMQIDINNPIRKISLVQWLSKEKIAYHIAHQDSTYQKWLQAYPTLANHADAHEFVSFIPDWEPSKGPVILSMISDTIMFELALFIGVVHLLLSLLRYGLRNIPNLGWDAFLIGAYLYFPSHLQAPSFLNFIGNVDLNEGGKIGLQFMIGGIAFAWITSIWKNGWTGIFEITVLIQVFADVLSYLRLYALALAGAVVGATVNEIASGLPLLASFFLVMIAHFVNLILGTMGGVIHGLRLNFLEWYHYSFEGGGKKFQPLKLLKIE</sequence>
<dbReference type="GO" id="GO:0033179">
    <property type="term" value="C:proton-transporting V-type ATPase, V0 domain"/>
    <property type="evidence" value="ECO:0007669"/>
    <property type="project" value="InterPro"/>
</dbReference>
<feature type="transmembrane region" description="Helical" evidence="9">
    <location>
        <begin position="546"/>
        <end position="571"/>
    </location>
</feature>
<evidence type="ECO:0000256" key="3">
    <source>
        <dbReference type="ARBA" id="ARBA00022448"/>
    </source>
</evidence>
<evidence type="ECO:0000256" key="8">
    <source>
        <dbReference type="SAM" id="Coils"/>
    </source>
</evidence>
<comment type="similarity">
    <text evidence="2">Belongs to the V-ATPase 116 kDa subunit family.</text>
</comment>
<evidence type="ECO:0000256" key="5">
    <source>
        <dbReference type="ARBA" id="ARBA00022989"/>
    </source>
</evidence>
<dbReference type="PANTHER" id="PTHR11629">
    <property type="entry name" value="VACUOLAR PROTON ATPASES"/>
    <property type="match status" value="1"/>
</dbReference>
<keyword evidence="8" id="KW-0175">Coiled coil</keyword>
<feature type="transmembrane region" description="Helical" evidence="9">
    <location>
        <begin position="442"/>
        <end position="466"/>
    </location>
</feature>
<dbReference type="GO" id="GO:0046961">
    <property type="term" value="F:proton-transporting ATPase activity, rotational mechanism"/>
    <property type="evidence" value="ECO:0007669"/>
    <property type="project" value="InterPro"/>
</dbReference>
<organism evidence="10 11">
    <name type="scientific">Candidatus Protochlamydia amoebophila</name>
    <dbReference type="NCBI Taxonomy" id="362787"/>
    <lineage>
        <taxon>Bacteria</taxon>
        <taxon>Pseudomonadati</taxon>
        <taxon>Chlamydiota</taxon>
        <taxon>Chlamydiia</taxon>
        <taxon>Parachlamydiales</taxon>
        <taxon>Parachlamydiaceae</taxon>
        <taxon>Candidatus Protochlamydia</taxon>
    </lineage>
</organism>
<evidence type="ECO:0000313" key="10">
    <source>
        <dbReference type="EMBL" id="KIC71762.1"/>
    </source>
</evidence>
<dbReference type="PANTHER" id="PTHR11629:SF63">
    <property type="entry name" value="V-TYPE PROTON ATPASE SUBUNIT A"/>
    <property type="match status" value="1"/>
</dbReference>
<feature type="transmembrane region" description="Helical" evidence="9">
    <location>
        <begin position="352"/>
        <end position="374"/>
    </location>
</feature>
<dbReference type="PATRIC" id="fig|362787.3.peg.1211"/>
<keyword evidence="7 9" id="KW-0472">Membrane</keyword>
<feature type="transmembrane region" description="Helical" evidence="9">
    <location>
        <begin position="478"/>
        <end position="496"/>
    </location>
</feature>
<protein>
    <submittedName>
        <fullName evidence="10">V-type ATP synthase subunit I</fullName>
    </submittedName>
</protein>
<dbReference type="Proteomes" id="UP000031465">
    <property type="component" value="Unassembled WGS sequence"/>
</dbReference>
<dbReference type="AlphaFoldDB" id="A0A0C1JWY2"/>
<feature type="transmembrane region" description="Helical" evidence="9">
    <location>
        <begin position="309"/>
        <end position="340"/>
    </location>
</feature>
<evidence type="ECO:0000256" key="2">
    <source>
        <dbReference type="ARBA" id="ARBA00009904"/>
    </source>
</evidence>
<feature type="coiled-coil region" evidence="8">
    <location>
        <begin position="173"/>
        <end position="200"/>
    </location>
</feature>
<evidence type="ECO:0000256" key="1">
    <source>
        <dbReference type="ARBA" id="ARBA00004141"/>
    </source>
</evidence>
<dbReference type="EMBL" id="JSAN01000073">
    <property type="protein sequence ID" value="KIC71762.1"/>
    <property type="molecule type" value="Genomic_DNA"/>
</dbReference>
<evidence type="ECO:0000313" key="11">
    <source>
        <dbReference type="Proteomes" id="UP000031465"/>
    </source>
</evidence>
<keyword evidence="5 9" id="KW-1133">Transmembrane helix</keyword>
<gene>
    <name evidence="10" type="primary">atpI</name>
    <name evidence="10" type="ORF">DB44_DA00160</name>
</gene>
<dbReference type="RefSeq" id="WP_039358585.1">
    <property type="nucleotide sequence ID" value="NZ_JSAN01000073.1"/>
</dbReference>
<proteinExistence type="inferred from homology"/>
<dbReference type="GO" id="GO:0007035">
    <property type="term" value="P:vacuolar acidification"/>
    <property type="evidence" value="ECO:0007669"/>
    <property type="project" value="TreeGrafter"/>
</dbReference>
<reference evidence="10 11" key="1">
    <citation type="journal article" date="2014" name="Mol. Biol. Evol.">
        <title>Massive expansion of Ubiquitination-related gene families within the Chlamydiae.</title>
        <authorList>
            <person name="Domman D."/>
            <person name="Collingro A."/>
            <person name="Lagkouvardos I."/>
            <person name="Gehre L."/>
            <person name="Weinmaier T."/>
            <person name="Rattei T."/>
            <person name="Subtil A."/>
            <person name="Horn M."/>
        </authorList>
    </citation>
    <scope>NUCLEOTIDE SEQUENCE [LARGE SCALE GENOMIC DNA]</scope>
    <source>
        <strain evidence="10 11">EI2</strain>
    </source>
</reference>
<keyword evidence="4 9" id="KW-0812">Transmembrane</keyword>
<comment type="subcellular location">
    <subcellularLocation>
        <location evidence="1">Membrane</location>
        <topology evidence="1">Multi-pass membrane protein</topology>
    </subcellularLocation>
</comment>
<keyword evidence="6" id="KW-0406">Ion transport</keyword>
<dbReference type="InterPro" id="IPR002490">
    <property type="entry name" value="V-ATPase_116kDa_su"/>
</dbReference>
<dbReference type="GO" id="GO:0051117">
    <property type="term" value="F:ATPase binding"/>
    <property type="evidence" value="ECO:0007669"/>
    <property type="project" value="TreeGrafter"/>
</dbReference>
<evidence type="ECO:0000256" key="6">
    <source>
        <dbReference type="ARBA" id="ARBA00023065"/>
    </source>
</evidence>
<evidence type="ECO:0000256" key="9">
    <source>
        <dbReference type="SAM" id="Phobius"/>
    </source>
</evidence>
<name>A0A0C1JWY2_9BACT</name>
<accession>A0A0C1JWY2</accession>
<evidence type="ECO:0000256" key="4">
    <source>
        <dbReference type="ARBA" id="ARBA00022692"/>
    </source>
</evidence>